<dbReference type="OrthoDB" id="214412at2157"/>
<dbReference type="Proteomes" id="UP000011612">
    <property type="component" value="Unassembled WGS sequence"/>
</dbReference>
<evidence type="ECO:0000313" key="2">
    <source>
        <dbReference type="EMBL" id="ELZ82421.1"/>
    </source>
</evidence>
<sequence>MGQYVHVLAAALLVLLAGCSGGLGGDGAAATETTTVTNDGEGATSTTPATDAAGTSTTDAESAKLATEFEFNGSWDQQYRPGQYYRYEVESPNLDGTATYEWEVVSATEQNVTIRAKLVSAETTTEQTVTAPADELYGELSGSPSGSVATLGFNSPYYSGLDGKTLEVGDGWEASGTNGNVSFSVESTSTYAGLQCADFVVRTNGSVFWESCVAPNSPLPGHMAFYEDEGDEEPAFEMTLVEYRPGA</sequence>
<dbReference type="AlphaFoldDB" id="M0HD09"/>
<evidence type="ECO:0000313" key="3">
    <source>
        <dbReference type="Proteomes" id="UP000011612"/>
    </source>
</evidence>
<gene>
    <name evidence="2" type="ORF">C453_15088</name>
</gene>
<dbReference type="RefSeq" id="WP_008325670.1">
    <property type="nucleotide sequence ID" value="NZ_AOLK01000022.1"/>
</dbReference>
<accession>M0HD09</accession>
<dbReference type="PATRIC" id="fig|1230453.4.peg.2999"/>
<dbReference type="EMBL" id="AOLK01000022">
    <property type="protein sequence ID" value="ELZ82421.1"/>
    <property type="molecule type" value="Genomic_DNA"/>
</dbReference>
<protein>
    <submittedName>
        <fullName evidence="2">Uncharacterized protein</fullName>
    </submittedName>
</protein>
<evidence type="ECO:0000256" key="1">
    <source>
        <dbReference type="SAM" id="MobiDB-lite"/>
    </source>
</evidence>
<keyword evidence="3" id="KW-1185">Reference proteome</keyword>
<feature type="compositionally biased region" description="Low complexity" evidence="1">
    <location>
        <begin position="42"/>
        <end position="57"/>
    </location>
</feature>
<feature type="region of interest" description="Disordered" evidence="1">
    <location>
        <begin position="34"/>
        <end position="57"/>
    </location>
</feature>
<organism evidence="2 3">
    <name type="scientific">Haloferax elongans ATCC BAA-1513</name>
    <dbReference type="NCBI Taxonomy" id="1230453"/>
    <lineage>
        <taxon>Archaea</taxon>
        <taxon>Methanobacteriati</taxon>
        <taxon>Methanobacteriota</taxon>
        <taxon>Stenosarchaea group</taxon>
        <taxon>Halobacteria</taxon>
        <taxon>Halobacteriales</taxon>
        <taxon>Haloferacaceae</taxon>
        <taxon>Haloferax</taxon>
    </lineage>
</organism>
<name>M0HD09_HALEO</name>
<proteinExistence type="predicted"/>
<reference evidence="2 3" key="1">
    <citation type="journal article" date="2014" name="PLoS Genet.">
        <title>Phylogenetically driven sequencing of extremely halophilic archaea reveals strategies for static and dynamic osmo-response.</title>
        <authorList>
            <person name="Becker E.A."/>
            <person name="Seitzer P.M."/>
            <person name="Tritt A."/>
            <person name="Larsen D."/>
            <person name="Krusor M."/>
            <person name="Yao A.I."/>
            <person name="Wu D."/>
            <person name="Madern D."/>
            <person name="Eisen J.A."/>
            <person name="Darling A.E."/>
            <person name="Facciotti M.T."/>
        </authorList>
    </citation>
    <scope>NUCLEOTIDE SEQUENCE [LARGE SCALE GENOMIC DNA]</scope>
    <source>
        <strain evidence="2 3">ATCC BAA-1513</strain>
    </source>
</reference>
<comment type="caution">
    <text evidence="2">The sequence shown here is derived from an EMBL/GenBank/DDBJ whole genome shotgun (WGS) entry which is preliminary data.</text>
</comment>